<dbReference type="OrthoDB" id="9332038at2759"/>
<dbReference type="PROSITE" id="PS00108">
    <property type="entry name" value="PROTEIN_KINASE_ST"/>
    <property type="match status" value="1"/>
</dbReference>
<feature type="domain" description="Protein kinase" evidence="8">
    <location>
        <begin position="1"/>
        <end position="276"/>
    </location>
</feature>
<dbReference type="RefSeq" id="XP_002501491.1">
    <property type="nucleotide sequence ID" value="XM_002501445.1"/>
</dbReference>
<keyword evidence="6" id="KW-0067">ATP-binding</keyword>
<dbReference type="KEGG" id="mis:MICPUN_80460"/>
<dbReference type="GO" id="GO:0004674">
    <property type="term" value="F:protein serine/threonine kinase activity"/>
    <property type="evidence" value="ECO:0007669"/>
    <property type="project" value="UniProtKB-KW"/>
</dbReference>
<dbReference type="InParanoid" id="C1E4N4"/>
<dbReference type="PANTHER" id="PTHR24058">
    <property type="entry name" value="DUAL SPECIFICITY PROTEIN KINASE"/>
    <property type="match status" value="1"/>
</dbReference>
<evidence type="ECO:0000256" key="1">
    <source>
        <dbReference type="ARBA" id="ARBA00022527"/>
    </source>
</evidence>
<dbReference type="SMART" id="SM00220">
    <property type="entry name" value="S_TKc"/>
    <property type="match status" value="1"/>
</dbReference>
<protein>
    <recommendedName>
        <fullName evidence="8">Protein kinase domain-containing protein</fullName>
    </recommendedName>
</protein>
<evidence type="ECO:0000313" key="9">
    <source>
        <dbReference type="EMBL" id="ACO62749.1"/>
    </source>
</evidence>
<evidence type="ECO:0000256" key="2">
    <source>
        <dbReference type="ARBA" id="ARBA00022553"/>
    </source>
</evidence>
<dbReference type="AlphaFoldDB" id="C1E4N4"/>
<dbReference type="Gene3D" id="3.30.200.20">
    <property type="entry name" value="Phosphorylase Kinase, domain 1"/>
    <property type="match status" value="1"/>
</dbReference>
<evidence type="ECO:0000256" key="5">
    <source>
        <dbReference type="ARBA" id="ARBA00022777"/>
    </source>
</evidence>
<dbReference type="Pfam" id="PF00069">
    <property type="entry name" value="Pkinase"/>
    <property type="match status" value="1"/>
</dbReference>
<evidence type="ECO:0000313" key="10">
    <source>
        <dbReference type="Proteomes" id="UP000002009"/>
    </source>
</evidence>
<evidence type="ECO:0000256" key="7">
    <source>
        <dbReference type="SAM" id="MobiDB-lite"/>
    </source>
</evidence>
<feature type="compositionally biased region" description="Basic and acidic residues" evidence="7">
    <location>
        <begin position="335"/>
        <end position="344"/>
    </location>
</feature>
<dbReference type="STRING" id="296587.C1E4N4"/>
<dbReference type="FunFam" id="1.10.510.10:FF:000380">
    <property type="entry name" value="Serine/threonine-protein kinase ppk15"/>
    <property type="match status" value="1"/>
</dbReference>
<dbReference type="InterPro" id="IPR000719">
    <property type="entry name" value="Prot_kinase_dom"/>
</dbReference>
<keyword evidence="3" id="KW-0808">Transferase</keyword>
<name>C1E4N4_MICCC</name>
<dbReference type="SUPFAM" id="SSF56112">
    <property type="entry name" value="Protein kinase-like (PK-like)"/>
    <property type="match status" value="1"/>
</dbReference>
<dbReference type="EMBL" id="CP001325">
    <property type="protein sequence ID" value="ACO62749.1"/>
    <property type="molecule type" value="Genomic_DNA"/>
</dbReference>
<dbReference type="InterPro" id="IPR011009">
    <property type="entry name" value="Kinase-like_dom_sf"/>
</dbReference>
<proteinExistence type="predicted"/>
<keyword evidence="1" id="KW-0723">Serine/threonine-protein kinase</keyword>
<keyword evidence="2" id="KW-0597">Phosphoprotein</keyword>
<feature type="non-terminal residue" evidence="9">
    <location>
        <position position="1"/>
    </location>
</feature>
<keyword evidence="10" id="KW-1185">Reference proteome</keyword>
<dbReference type="GeneID" id="8243178"/>
<dbReference type="PANTHER" id="PTHR24058:SF124">
    <property type="entry name" value="PROTEIN KINASE SUPERFAMILY PROTEIN"/>
    <property type="match status" value="1"/>
</dbReference>
<dbReference type="InterPro" id="IPR008271">
    <property type="entry name" value="Ser/Thr_kinase_AS"/>
</dbReference>
<dbReference type="Gene3D" id="1.10.510.10">
    <property type="entry name" value="Transferase(Phosphotransferase) domain 1"/>
    <property type="match status" value="1"/>
</dbReference>
<dbReference type="CDD" id="cd14133">
    <property type="entry name" value="PKc_DYRK_like"/>
    <property type="match status" value="1"/>
</dbReference>
<keyword evidence="4" id="KW-0547">Nucleotide-binding</keyword>
<organism evidence="9 10">
    <name type="scientific">Micromonas commoda (strain RCC299 / NOUM17 / CCMP2709)</name>
    <name type="common">Picoplanktonic green alga</name>
    <dbReference type="NCBI Taxonomy" id="296587"/>
    <lineage>
        <taxon>Eukaryota</taxon>
        <taxon>Viridiplantae</taxon>
        <taxon>Chlorophyta</taxon>
        <taxon>Mamiellophyceae</taxon>
        <taxon>Mamiellales</taxon>
        <taxon>Mamiellaceae</taxon>
        <taxon>Micromonas</taxon>
    </lineage>
</organism>
<feature type="compositionally biased region" description="Acidic residues" evidence="7">
    <location>
        <begin position="277"/>
        <end position="288"/>
    </location>
</feature>
<dbReference type="Proteomes" id="UP000002009">
    <property type="component" value="Chromosome 4"/>
</dbReference>
<dbReference type="PROSITE" id="PS50011">
    <property type="entry name" value="PROTEIN_KINASE_DOM"/>
    <property type="match status" value="1"/>
</dbReference>
<gene>
    <name evidence="9" type="ORF">MICPUN_80460</name>
</gene>
<dbReference type="eggNOG" id="KOG0667">
    <property type="taxonomic scope" value="Eukaryota"/>
</dbReference>
<reference evidence="9 10" key="1">
    <citation type="journal article" date="2009" name="Science">
        <title>Green evolution and dynamic adaptations revealed by genomes of the marine picoeukaryotes Micromonas.</title>
        <authorList>
            <person name="Worden A.Z."/>
            <person name="Lee J.H."/>
            <person name="Mock T."/>
            <person name="Rouze P."/>
            <person name="Simmons M.P."/>
            <person name="Aerts A.L."/>
            <person name="Allen A.E."/>
            <person name="Cuvelier M.L."/>
            <person name="Derelle E."/>
            <person name="Everett M.V."/>
            <person name="Foulon E."/>
            <person name="Grimwood J."/>
            <person name="Gundlach H."/>
            <person name="Henrissat B."/>
            <person name="Napoli C."/>
            <person name="McDonald S.M."/>
            <person name="Parker M.S."/>
            <person name="Rombauts S."/>
            <person name="Salamov A."/>
            <person name="Von Dassow P."/>
            <person name="Badger J.H."/>
            <person name="Coutinho P.M."/>
            <person name="Demir E."/>
            <person name="Dubchak I."/>
            <person name="Gentemann C."/>
            <person name="Eikrem W."/>
            <person name="Gready J.E."/>
            <person name="John U."/>
            <person name="Lanier W."/>
            <person name="Lindquist E.A."/>
            <person name="Lucas S."/>
            <person name="Mayer K.F."/>
            <person name="Moreau H."/>
            <person name="Not F."/>
            <person name="Otillar R."/>
            <person name="Panaud O."/>
            <person name="Pangilinan J."/>
            <person name="Paulsen I."/>
            <person name="Piegu B."/>
            <person name="Poliakov A."/>
            <person name="Robbens S."/>
            <person name="Schmutz J."/>
            <person name="Toulza E."/>
            <person name="Wyss T."/>
            <person name="Zelensky A."/>
            <person name="Zhou K."/>
            <person name="Armbrust E.V."/>
            <person name="Bhattacharya D."/>
            <person name="Goodenough U.W."/>
            <person name="Van de Peer Y."/>
            <person name="Grigoriev I.V."/>
        </authorList>
    </citation>
    <scope>NUCLEOTIDE SEQUENCE [LARGE SCALE GENOMIC DNA]</scope>
    <source>
        <strain evidence="10">RCC299 / NOUM17</strain>
    </source>
</reference>
<dbReference type="OMA" id="CAYFTLA"/>
<evidence type="ECO:0000256" key="6">
    <source>
        <dbReference type="ARBA" id="ARBA00022840"/>
    </source>
</evidence>
<accession>C1E4N4</accession>
<feature type="region of interest" description="Disordered" evidence="7">
    <location>
        <begin position="276"/>
        <end position="344"/>
    </location>
</feature>
<dbReference type="InterPro" id="IPR050494">
    <property type="entry name" value="Ser_Thr_dual-spec_kinase"/>
</dbReference>
<evidence type="ECO:0000256" key="4">
    <source>
        <dbReference type="ARBA" id="ARBA00022741"/>
    </source>
</evidence>
<evidence type="ECO:0000256" key="3">
    <source>
        <dbReference type="ARBA" id="ARBA00022679"/>
    </source>
</evidence>
<dbReference type="GO" id="GO:0005524">
    <property type="term" value="F:ATP binding"/>
    <property type="evidence" value="ECO:0007669"/>
    <property type="project" value="UniProtKB-KW"/>
</dbReference>
<evidence type="ECO:0000259" key="8">
    <source>
        <dbReference type="PROSITE" id="PS50011"/>
    </source>
</evidence>
<sequence length="344" mass="39056">DYFDQSLDEIKLLRYINDEDPDDAKGILRMYDYFYHREHLFIVTELLRANLYEFQRYNLESGEEPYFTLSALKKISRQLLTSLEYLHSLDLIHCDLKPENILIKSYSRCEVKVIDFGSSCYVTDHLSSYVQSRSYRAPEVILGAPYDTKVDVWSLGCILAELYSGEVLLHNDSLASLLARCVGIFGPFDPRLLRRGRYSANYFTKSGLVYERCEKTEMLRLMRPKKTTLARRLGFDPEVDEAECGSDGFVGFLLALLAVNPDERLTATQALTHPWLAEEELREEDEKDDEKREGAAAAEEGDAAADGETKADEGGGVSPDLMPTEANIEAEEEAAEPRMVEAQL</sequence>
<keyword evidence="5" id="KW-0418">Kinase</keyword>